<keyword evidence="7" id="KW-0472">Membrane</keyword>
<keyword evidence="5" id="KW-0547">Nucleotide-binding</keyword>
<dbReference type="CDD" id="cd03257">
    <property type="entry name" value="ABC_NikE_OppD_transporters"/>
    <property type="match status" value="1"/>
</dbReference>
<gene>
    <name evidence="10" type="primary">optD</name>
    <name evidence="10" type="ORF">OENOO_31005</name>
</gene>
<dbReference type="GO" id="GO:0016887">
    <property type="term" value="F:ATP hydrolysis activity"/>
    <property type="evidence" value="ECO:0007669"/>
    <property type="project" value="InterPro"/>
</dbReference>
<dbReference type="InterPro" id="IPR027417">
    <property type="entry name" value="P-loop_NTPase"/>
</dbReference>
<evidence type="ECO:0000313" key="11">
    <source>
        <dbReference type="Proteomes" id="UP000003346"/>
    </source>
</evidence>
<evidence type="ECO:0000256" key="5">
    <source>
        <dbReference type="ARBA" id="ARBA00022741"/>
    </source>
</evidence>
<evidence type="ECO:0000256" key="3">
    <source>
        <dbReference type="ARBA" id="ARBA00022448"/>
    </source>
</evidence>
<protein>
    <submittedName>
        <fullName evidence="10">ABC-type oligopeptide transport system, ATP-binding cassette</fullName>
    </submittedName>
</protein>
<evidence type="ECO:0000256" key="2">
    <source>
        <dbReference type="ARBA" id="ARBA00005417"/>
    </source>
</evidence>
<comment type="subcellular location">
    <subcellularLocation>
        <location evidence="1">Cell membrane</location>
        <topology evidence="1">Peripheral membrane protein</topology>
    </subcellularLocation>
</comment>
<evidence type="ECO:0000259" key="9">
    <source>
        <dbReference type="PROSITE" id="PS50893"/>
    </source>
</evidence>
<dbReference type="GO" id="GO:0015833">
    <property type="term" value="P:peptide transport"/>
    <property type="evidence" value="ECO:0007669"/>
    <property type="project" value="InterPro"/>
</dbReference>
<keyword evidence="6 10" id="KW-0067">ATP-binding</keyword>
<keyword evidence="4" id="KW-1003">Cell membrane</keyword>
<dbReference type="PANTHER" id="PTHR43297:SF2">
    <property type="entry name" value="DIPEPTIDE TRANSPORT ATP-BINDING PROTEIN DPPD"/>
    <property type="match status" value="1"/>
</dbReference>
<evidence type="ECO:0000313" key="10">
    <source>
        <dbReference type="EMBL" id="EAV40017.1"/>
    </source>
</evidence>
<dbReference type="Proteomes" id="UP000003346">
    <property type="component" value="Unassembled WGS sequence"/>
</dbReference>
<dbReference type="GO" id="GO:0005886">
    <property type="term" value="C:plasma membrane"/>
    <property type="evidence" value="ECO:0007669"/>
    <property type="project" value="UniProtKB-SubCell"/>
</dbReference>
<dbReference type="Gene3D" id="3.40.50.300">
    <property type="entry name" value="P-loop containing nucleotide triphosphate hydrolases"/>
    <property type="match status" value="1"/>
</dbReference>
<dbReference type="InterPro" id="IPR013563">
    <property type="entry name" value="Oligopep_ABC_C"/>
</dbReference>
<dbReference type="SUPFAM" id="SSF52540">
    <property type="entry name" value="P-loop containing nucleoside triphosphate hydrolases"/>
    <property type="match status" value="1"/>
</dbReference>
<sequence>MTEKPVLQVKNLSVEFHTYAGTIKAIRNVSFELNKGETLAIVGESGSGKSVTTHTLMGLNASNATISAGHIFYKGKDLLKFSEEEFEELRGGEVAMIFQDPMTSLDPTMKIGKQIMEVILLHDEDIEKEQAAAKALELMKQVGIPNAEEHFQDYPHQWSGGMRQRAVIAVALAGNPDILIADEPTTALDVTIQAQILHLMKEIQSEIDSSIIFITHDLGVVAGMADKVAVMYAGQIVEYGTTEEIFYNPQHPYTWGLLNSMPTTDIDTDELSSIPGTPPDLLNLPKGDPFAPRNRYALDIDYEEEPPFFQLSDTHYAATWLLDKRAPKITPPKEILKRWDKWKKFGSKSALPKISKFGVAGKKKTAKETAVPKSGAEVTGKDNI</sequence>
<dbReference type="Pfam" id="PF08352">
    <property type="entry name" value="oligo_HPY"/>
    <property type="match status" value="1"/>
</dbReference>
<dbReference type="SMART" id="SM00382">
    <property type="entry name" value="AAA"/>
    <property type="match status" value="1"/>
</dbReference>
<reference evidence="10 11" key="1">
    <citation type="submission" date="2006-11" db="EMBL/GenBank/DDBJ databases">
        <authorList>
            <consortium name="Laboratoire de Microbiologie (Universite Bourgogne)"/>
            <consortium name="GENOME Express"/>
            <consortium name="UMR Oenologie Ampelologie (Universite Bordeaux 2)"/>
            <person name="Guzzo J."/>
        </authorList>
    </citation>
    <scope>NUCLEOTIDE SEQUENCE [LARGE SCALE GENOMIC DNA]</scope>
    <source>
        <strain evidence="10 11">ATCC BAA-1163</strain>
    </source>
</reference>
<dbReference type="HOGENOM" id="CLU_000604_1_23_9"/>
<feature type="domain" description="ABC transporter" evidence="9">
    <location>
        <begin position="7"/>
        <end position="258"/>
    </location>
</feature>
<dbReference type="FunFam" id="3.40.50.300:FF:000016">
    <property type="entry name" value="Oligopeptide ABC transporter ATP-binding component"/>
    <property type="match status" value="1"/>
</dbReference>
<comment type="similarity">
    <text evidence="2">Belongs to the ABC transporter superfamily.</text>
</comment>
<dbReference type="PANTHER" id="PTHR43297">
    <property type="entry name" value="OLIGOPEPTIDE TRANSPORT ATP-BINDING PROTEIN APPD"/>
    <property type="match status" value="1"/>
</dbReference>
<evidence type="ECO:0000256" key="8">
    <source>
        <dbReference type="SAM" id="MobiDB-lite"/>
    </source>
</evidence>
<evidence type="ECO:0000256" key="4">
    <source>
        <dbReference type="ARBA" id="ARBA00022475"/>
    </source>
</evidence>
<organism evidence="10 11">
    <name type="scientific">Oenococcus oeni ATCC BAA-1163</name>
    <dbReference type="NCBI Taxonomy" id="379360"/>
    <lineage>
        <taxon>Bacteria</taxon>
        <taxon>Bacillati</taxon>
        <taxon>Bacillota</taxon>
        <taxon>Bacilli</taxon>
        <taxon>Lactobacillales</taxon>
        <taxon>Lactobacillaceae</taxon>
        <taxon>Oenococcus</taxon>
    </lineage>
</organism>
<proteinExistence type="inferred from homology"/>
<dbReference type="InterPro" id="IPR003593">
    <property type="entry name" value="AAA+_ATPase"/>
</dbReference>
<dbReference type="PROSITE" id="PS50893">
    <property type="entry name" value="ABC_TRANSPORTER_2"/>
    <property type="match status" value="1"/>
</dbReference>
<dbReference type="Pfam" id="PF00005">
    <property type="entry name" value="ABC_tran"/>
    <property type="match status" value="1"/>
</dbReference>
<evidence type="ECO:0000256" key="6">
    <source>
        <dbReference type="ARBA" id="ARBA00022840"/>
    </source>
</evidence>
<dbReference type="InterPro" id="IPR050388">
    <property type="entry name" value="ABC_Ni/Peptide_Import"/>
</dbReference>
<accession>A0NHL0</accession>
<keyword evidence="3" id="KW-0813">Transport</keyword>
<dbReference type="NCBIfam" id="TIGR01727">
    <property type="entry name" value="oligo_HPY"/>
    <property type="match status" value="1"/>
</dbReference>
<evidence type="ECO:0000256" key="7">
    <source>
        <dbReference type="ARBA" id="ARBA00023136"/>
    </source>
</evidence>
<feature type="region of interest" description="Disordered" evidence="8">
    <location>
        <begin position="362"/>
        <end position="384"/>
    </location>
</feature>
<dbReference type="GO" id="GO:0005524">
    <property type="term" value="F:ATP binding"/>
    <property type="evidence" value="ECO:0007669"/>
    <property type="project" value="UniProtKB-KW"/>
</dbReference>
<dbReference type="InterPro" id="IPR003439">
    <property type="entry name" value="ABC_transporter-like_ATP-bd"/>
</dbReference>
<name>A0NHL0_OENOE</name>
<comment type="caution">
    <text evidence="10">The sequence shown here is derived from an EMBL/GenBank/DDBJ whole genome shotgun (WGS) entry which is preliminary data.</text>
</comment>
<evidence type="ECO:0000256" key="1">
    <source>
        <dbReference type="ARBA" id="ARBA00004202"/>
    </source>
</evidence>
<dbReference type="AlphaFoldDB" id="A0NHL0"/>
<dbReference type="EMBL" id="AAUV01000027">
    <property type="protein sequence ID" value="EAV40017.1"/>
    <property type="molecule type" value="Genomic_DNA"/>
</dbReference>